<protein>
    <submittedName>
        <fullName evidence="1">Uncharacterized protein</fullName>
    </submittedName>
</protein>
<evidence type="ECO:0000313" key="1">
    <source>
        <dbReference type="EMBL" id="QJA96972.1"/>
    </source>
</evidence>
<gene>
    <name evidence="1" type="ORF">MM415B06932_0003</name>
</gene>
<dbReference type="EMBL" id="MT143451">
    <property type="protein sequence ID" value="QJA96972.1"/>
    <property type="molecule type" value="Genomic_DNA"/>
</dbReference>
<organism evidence="1">
    <name type="scientific">viral metagenome</name>
    <dbReference type="NCBI Taxonomy" id="1070528"/>
    <lineage>
        <taxon>unclassified sequences</taxon>
        <taxon>metagenomes</taxon>
        <taxon>organismal metagenomes</taxon>
    </lineage>
</organism>
<dbReference type="AlphaFoldDB" id="A0A6M3LU05"/>
<sequence length="66" mass="7627">MLPEDAMTLPEKIPFHCGNECPMAGVEKDYSATCNPRDPYPCGWRHWCPWCGDCEYCYGEGPHEWD</sequence>
<name>A0A6M3LU05_9ZZZZ</name>
<reference evidence="1" key="1">
    <citation type="submission" date="2020-03" db="EMBL/GenBank/DDBJ databases">
        <title>The deep terrestrial virosphere.</title>
        <authorList>
            <person name="Holmfeldt K."/>
            <person name="Nilsson E."/>
            <person name="Simone D."/>
            <person name="Lopez-Fernandez M."/>
            <person name="Wu X."/>
            <person name="de Brujin I."/>
            <person name="Lundin D."/>
            <person name="Andersson A."/>
            <person name="Bertilsson S."/>
            <person name="Dopson M."/>
        </authorList>
    </citation>
    <scope>NUCLEOTIDE SEQUENCE</scope>
    <source>
        <strain evidence="1">MM415B06932</strain>
    </source>
</reference>
<accession>A0A6M3LU05</accession>
<proteinExistence type="predicted"/>